<comment type="subcellular location">
    <subcellularLocation>
        <location evidence="1">Cytoplasm</location>
        <location evidence="1">Cytosol</location>
    </subcellularLocation>
</comment>
<gene>
    <name evidence="19" type="ORF">CRM22_010931</name>
</gene>
<evidence type="ECO:0000313" key="20">
    <source>
        <dbReference type="Proteomes" id="UP000308267"/>
    </source>
</evidence>
<evidence type="ECO:0000256" key="2">
    <source>
        <dbReference type="ARBA" id="ARBA00005017"/>
    </source>
</evidence>
<evidence type="ECO:0000256" key="18">
    <source>
        <dbReference type="PIRSR" id="PIRSR036639-1"/>
    </source>
</evidence>
<dbReference type="PANTHER" id="PTHR13101">
    <property type="entry name" value="PHOSPHOMEVALONATE KINASE"/>
    <property type="match status" value="1"/>
</dbReference>
<evidence type="ECO:0000256" key="16">
    <source>
        <dbReference type="ARBA" id="ARBA00023221"/>
    </source>
</evidence>
<evidence type="ECO:0000256" key="9">
    <source>
        <dbReference type="ARBA" id="ARBA00022777"/>
    </source>
</evidence>
<keyword evidence="7" id="KW-0808">Transferase</keyword>
<dbReference type="Gene3D" id="3.40.50.300">
    <property type="entry name" value="P-loop containing nucleotide triphosphate hydrolases"/>
    <property type="match status" value="1"/>
</dbReference>
<feature type="binding site" evidence="18">
    <location>
        <begin position="19"/>
        <end position="25"/>
    </location>
    <ligand>
        <name>ATP</name>
        <dbReference type="ChEBI" id="CHEBI:30616"/>
    </ligand>
</feature>
<evidence type="ECO:0000256" key="10">
    <source>
        <dbReference type="ARBA" id="ARBA00022778"/>
    </source>
</evidence>
<dbReference type="GO" id="GO:0006695">
    <property type="term" value="P:cholesterol biosynthetic process"/>
    <property type="evidence" value="ECO:0007669"/>
    <property type="project" value="UniProtKB-KW"/>
</dbReference>
<keyword evidence="11 18" id="KW-0067">ATP-binding</keyword>
<evidence type="ECO:0000256" key="6">
    <source>
        <dbReference type="ARBA" id="ARBA00022548"/>
    </source>
</evidence>
<keyword evidence="12" id="KW-0752">Steroid biosynthesis</keyword>
<dbReference type="UniPathway" id="UPA00057">
    <property type="reaction ID" value="UER00099"/>
</dbReference>
<keyword evidence="4" id="KW-0963">Cytoplasm</keyword>
<evidence type="ECO:0000256" key="12">
    <source>
        <dbReference type="ARBA" id="ARBA00022955"/>
    </source>
</evidence>
<proteinExistence type="predicted"/>
<protein>
    <recommendedName>
        <fullName evidence="17">Phosphomevalonate kinase</fullName>
        <ecNumber evidence="3">2.7.4.2</ecNumber>
    </recommendedName>
</protein>
<keyword evidence="5" id="KW-0444">Lipid biosynthesis</keyword>
<dbReference type="InterPro" id="IPR027417">
    <property type="entry name" value="P-loop_NTPase"/>
</dbReference>
<evidence type="ECO:0000256" key="4">
    <source>
        <dbReference type="ARBA" id="ARBA00022490"/>
    </source>
</evidence>
<dbReference type="AlphaFoldDB" id="A0A4S2KMT8"/>
<keyword evidence="6" id="KW-0153">Cholesterol metabolism</keyword>
<keyword evidence="8 18" id="KW-0547">Nucleotide-binding</keyword>
<dbReference type="GO" id="GO:0004631">
    <property type="term" value="F:phosphomevalonate kinase activity"/>
    <property type="evidence" value="ECO:0007669"/>
    <property type="project" value="UniProtKB-EC"/>
</dbReference>
<dbReference type="Pfam" id="PF04275">
    <property type="entry name" value="P-mevalo_kinase"/>
    <property type="match status" value="1"/>
</dbReference>
<keyword evidence="10" id="KW-0152">Cholesterol biosynthesis</keyword>
<evidence type="ECO:0000256" key="1">
    <source>
        <dbReference type="ARBA" id="ARBA00004514"/>
    </source>
</evidence>
<evidence type="ECO:0000256" key="7">
    <source>
        <dbReference type="ARBA" id="ARBA00022679"/>
    </source>
</evidence>
<keyword evidence="20" id="KW-1185">Reference proteome</keyword>
<name>A0A4S2KMT8_OPIFE</name>
<accession>A0A4S2KMT8</accession>
<dbReference type="GO" id="GO:0005524">
    <property type="term" value="F:ATP binding"/>
    <property type="evidence" value="ECO:0007669"/>
    <property type="project" value="UniProtKB-KW"/>
</dbReference>
<evidence type="ECO:0000256" key="17">
    <source>
        <dbReference type="ARBA" id="ARBA00034549"/>
    </source>
</evidence>
<dbReference type="PANTHER" id="PTHR13101:SF1">
    <property type="entry name" value="PHOSPHOMEVALONATE KINASE"/>
    <property type="match status" value="1"/>
</dbReference>
<dbReference type="GO" id="GO:0005829">
    <property type="term" value="C:cytosol"/>
    <property type="evidence" value="ECO:0007669"/>
    <property type="project" value="UniProtKB-SubCell"/>
</dbReference>
<dbReference type="STRING" id="147828.A0A4S2KMT8"/>
<evidence type="ECO:0000256" key="3">
    <source>
        <dbReference type="ARBA" id="ARBA00012958"/>
    </source>
</evidence>
<comment type="pathway">
    <text evidence="2">Isoprenoid biosynthesis; isopentenyl diphosphate biosynthesis via mevalonate pathway; isopentenyl diphosphate from (R)-mevalonate: step 2/3.</text>
</comment>
<keyword evidence="13" id="KW-0756">Sterol biosynthesis</keyword>
<dbReference type="EC" id="2.7.4.2" evidence="3"/>
<dbReference type="OrthoDB" id="2401875at2759"/>
<evidence type="ECO:0000256" key="8">
    <source>
        <dbReference type="ARBA" id="ARBA00022741"/>
    </source>
</evidence>
<organism evidence="19 20">
    <name type="scientific">Opisthorchis felineus</name>
    <dbReference type="NCBI Taxonomy" id="147828"/>
    <lineage>
        <taxon>Eukaryota</taxon>
        <taxon>Metazoa</taxon>
        <taxon>Spiralia</taxon>
        <taxon>Lophotrochozoa</taxon>
        <taxon>Platyhelminthes</taxon>
        <taxon>Trematoda</taxon>
        <taxon>Digenea</taxon>
        <taxon>Opisthorchiida</taxon>
        <taxon>Opisthorchiata</taxon>
        <taxon>Opisthorchiidae</taxon>
        <taxon>Opisthorchis</taxon>
    </lineage>
</organism>
<dbReference type="PIRSF" id="PIRSF036639">
    <property type="entry name" value="PMK_anim"/>
    <property type="match status" value="1"/>
</dbReference>
<dbReference type="GO" id="GO:0019287">
    <property type="term" value="P:isopentenyl diphosphate biosynthetic process, mevalonate pathway"/>
    <property type="evidence" value="ECO:0007669"/>
    <property type="project" value="UniProtKB-UniPathway"/>
</dbReference>
<dbReference type="EMBL" id="SJOL01011260">
    <property type="protein sequence ID" value="TGZ49108.1"/>
    <property type="molecule type" value="Genomic_DNA"/>
</dbReference>
<sequence>MPCAIPALKSAACLVLSGKRKCGKDYIANLIETMLSELVLSFVVVRLSHPIKSHYASIHNLDLDALLSSSPYKEAYRREMVAWAESQMKKDPYVFARQALENSLAQFSCCSPASTPDVILVSDARRPSDIDFFTEVCGRPNCIFIRITATEQVRVVRGWQYTESIDDATTECGLDALSDWDYRVENNLSGDRHVELLDQLTERIYRILRQ</sequence>
<reference evidence="19 20" key="1">
    <citation type="journal article" date="2019" name="BMC Genomics">
        <title>New insights from Opisthorchis felineus genome: update on genomics of the epidemiologically important liver flukes.</title>
        <authorList>
            <person name="Ershov N.I."/>
            <person name="Mordvinov V.A."/>
            <person name="Prokhortchouk E.B."/>
            <person name="Pakharukova M.Y."/>
            <person name="Gunbin K.V."/>
            <person name="Ustyantsev K."/>
            <person name="Genaev M.A."/>
            <person name="Blinov A.G."/>
            <person name="Mazur A."/>
            <person name="Boulygina E."/>
            <person name="Tsygankova S."/>
            <person name="Khrameeva E."/>
            <person name="Chekanov N."/>
            <person name="Fan G."/>
            <person name="Xiao A."/>
            <person name="Zhang H."/>
            <person name="Xu X."/>
            <person name="Yang H."/>
            <person name="Solovyev V."/>
            <person name="Lee S.M."/>
            <person name="Liu X."/>
            <person name="Afonnikov D.A."/>
            <person name="Skryabin K.G."/>
        </authorList>
    </citation>
    <scope>NUCLEOTIDE SEQUENCE [LARGE SCALE GENOMIC DNA]</scope>
    <source>
        <strain evidence="19">AK-0245</strain>
        <tissue evidence="19">Whole organism</tissue>
    </source>
</reference>
<comment type="caution">
    <text evidence="19">The sequence shown here is derived from an EMBL/GenBank/DDBJ whole genome shotgun (WGS) entry which is preliminary data.</text>
</comment>
<evidence type="ECO:0000256" key="5">
    <source>
        <dbReference type="ARBA" id="ARBA00022516"/>
    </source>
</evidence>
<evidence type="ECO:0000256" key="14">
    <source>
        <dbReference type="ARBA" id="ARBA00023098"/>
    </source>
</evidence>
<feature type="binding site" evidence="18">
    <location>
        <position position="186"/>
    </location>
    <ligand>
        <name>substrate</name>
    </ligand>
</feature>
<dbReference type="InterPro" id="IPR005919">
    <property type="entry name" value="Pmev_kin_anim"/>
</dbReference>
<feature type="binding site" evidence="18">
    <location>
        <position position="199"/>
    </location>
    <ligand>
        <name>ATP</name>
        <dbReference type="ChEBI" id="CHEBI:30616"/>
    </ligand>
</feature>
<dbReference type="Proteomes" id="UP000308267">
    <property type="component" value="Unassembled WGS sequence"/>
</dbReference>
<keyword evidence="9" id="KW-0418">Kinase</keyword>
<evidence type="ECO:0000256" key="15">
    <source>
        <dbReference type="ARBA" id="ARBA00023166"/>
    </source>
</evidence>
<keyword evidence="14" id="KW-0443">Lipid metabolism</keyword>
<evidence type="ECO:0000313" key="19">
    <source>
        <dbReference type="EMBL" id="TGZ49108.1"/>
    </source>
</evidence>
<feature type="binding site" evidence="18">
    <location>
        <position position="157"/>
    </location>
    <ligand>
        <name>ATP</name>
        <dbReference type="ChEBI" id="CHEBI:30616"/>
    </ligand>
</feature>
<keyword evidence="15" id="KW-1207">Sterol metabolism</keyword>
<evidence type="ECO:0000256" key="13">
    <source>
        <dbReference type="ARBA" id="ARBA00023011"/>
    </source>
</evidence>
<keyword evidence="16" id="KW-0753">Steroid metabolism</keyword>
<evidence type="ECO:0000256" key="11">
    <source>
        <dbReference type="ARBA" id="ARBA00022840"/>
    </source>
</evidence>